<reference evidence="2" key="1">
    <citation type="journal article" date="2020" name="Nature">
        <title>Giant virus diversity and host interactions through global metagenomics.</title>
        <authorList>
            <person name="Schulz F."/>
            <person name="Roux S."/>
            <person name="Paez-Espino D."/>
            <person name="Jungbluth S."/>
            <person name="Walsh D.A."/>
            <person name="Denef V.J."/>
            <person name="McMahon K.D."/>
            <person name="Konstantinidis K.T."/>
            <person name="Eloe-Fadrosh E.A."/>
            <person name="Kyrpides N.C."/>
            <person name="Woyke T."/>
        </authorList>
    </citation>
    <scope>NUCLEOTIDE SEQUENCE</scope>
    <source>
        <strain evidence="2">GVMAG-M-3300017651-5</strain>
    </source>
</reference>
<sequence length="361" mass="38328">MSQQCIQGLQGTRGPSGIPGNDAPPNPLDVEIISLNTSFISEGARNKLGPLISVMDRPFNTIRSGRNVVFSCDYPPISPDITYILGMGSVILNIQQITSLEGAEVINCQVTISDNAGSVVLIGCDIMYSNSNNGVHPISVEFSNIAISGVWNGLDLRDSIAKITDGSDMVDGSDIQLIDSCHIDFNGSSLGTIASSSCLLNDVSIQSSNTLTSGSNFLPLIIRPVFYDITSINLATDTIIDAVLPNVKKSCNNSFNIDGILTTKGYATTPMLSDSSPTQIPRDAGLFIIRDIDNISLDLTEEYQGREIVVCCLSGNTIVQAVGGSFQGPSGITTTLQINQGVTAVLQMDLITSTIYVTSLY</sequence>
<proteinExistence type="predicted"/>
<feature type="region of interest" description="Disordered" evidence="1">
    <location>
        <begin position="1"/>
        <end position="23"/>
    </location>
</feature>
<protein>
    <submittedName>
        <fullName evidence="2">Uncharacterized protein</fullName>
    </submittedName>
</protein>
<dbReference type="EMBL" id="MN739192">
    <property type="protein sequence ID" value="QHS92786.1"/>
    <property type="molecule type" value="Genomic_DNA"/>
</dbReference>
<organism evidence="2">
    <name type="scientific">viral metagenome</name>
    <dbReference type="NCBI Taxonomy" id="1070528"/>
    <lineage>
        <taxon>unclassified sequences</taxon>
        <taxon>metagenomes</taxon>
        <taxon>organismal metagenomes</taxon>
    </lineage>
</organism>
<evidence type="ECO:0000313" key="2">
    <source>
        <dbReference type="EMBL" id="QHS92786.1"/>
    </source>
</evidence>
<evidence type="ECO:0000256" key="1">
    <source>
        <dbReference type="SAM" id="MobiDB-lite"/>
    </source>
</evidence>
<accession>A0A6C0BKS7</accession>
<name>A0A6C0BKS7_9ZZZZ</name>
<dbReference type="AlphaFoldDB" id="A0A6C0BKS7"/>
<feature type="compositionally biased region" description="Polar residues" evidence="1">
    <location>
        <begin position="1"/>
        <end position="10"/>
    </location>
</feature>